<evidence type="ECO:0000313" key="3">
    <source>
        <dbReference type="EMBL" id="OGG08526.1"/>
    </source>
</evidence>
<name>A0A1F5Z7W4_9BACT</name>
<dbReference type="AlphaFoldDB" id="A0A1F5Z7W4"/>
<evidence type="ECO:0000256" key="1">
    <source>
        <dbReference type="SAM" id="Coils"/>
    </source>
</evidence>
<accession>A0A1F5Z7W4</accession>
<dbReference type="InterPro" id="IPR043719">
    <property type="entry name" value="DUF5660"/>
</dbReference>
<gene>
    <name evidence="3" type="ORF">A2154_04500</name>
</gene>
<dbReference type="Proteomes" id="UP000176854">
    <property type="component" value="Unassembled WGS sequence"/>
</dbReference>
<dbReference type="Pfam" id="PF18904">
    <property type="entry name" value="DUF5660"/>
    <property type="match status" value="1"/>
</dbReference>
<evidence type="ECO:0000259" key="2">
    <source>
        <dbReference type="Pfam" id="PF18904"/>
    </source>
</evidence>
<feature type="coiled-coil region" evidence="1">
    <location>
        <begin position="91"/>
        <end position="125"/>
    </location>
</feature>
<organism evidence="3 4">
    <name type="scientific">Candidatus Gottesmanbacteria bacterium RBG_16_43_7</name>
    <dbReference type="NCBI Taxonomy" id="1798373"/>
    <lineage>
        <taxon>Bacteria</taxon>
        <taxon>Candidatus Gottesmaniibacteriota</taxon>
    </lineage>
</organism>
<comment type="caution">
    <text evidence="3">The sequence shown here is derived from an EMBL/GenBank/DDBJ whole genome shotgun (WGS) entry which is preliminary data.</text>
</comment>
<sequence length="196" mass="22053">MIPKPPKKVQTQFNTNVLEALKDLGSGVGKSMARDVTGPMANDMLASLFGTPLKSSGELRPNQEVNIGQEQTYPQAPRAEIYRQPVADIVERDLERQIASIRQELSQLIASVKKLDTQIEKAVSETPVEPGVYHLNFFERLKNMILLLRQQVDNSSSWLAMFTTRKKRRMGYWGMYKKHGTTFGLSSERNIATAGN</sequence>
<keyword evidence="1" id="KW-0175">Coiled coil</keyword>
<feature type="domain" description="DUF5660" evidence="2">
    <location>
        <begin position="91"/>
        <end position="194"/>
    </location>
</feature>
<proteinExistence type="predicted"/>
<reference evidence="3 4" key="1">
    <citation type="journal article" date="2016" name="Nat. Commun.">
        <title>Thousands of microbial genomes shed light on interconnected biogeochemical processes in an aquifer system.</title>
        <authorList>
            <person name="Anantharaman K."/>
            <person name="Brown C.T."/>
            <person name="Hug L.A."/>
            <person name="Sharon I."/>
            <person name="Castelle C.J."/>
            <person name="Probst A.J."/>
            <person name="Thomas B.C."/>
            <person name="Singh A."/>
            <person name="Wilkins M.J."/>
            <person name="Karaoz U."/>
            <person name="Brodie E.L."/>
            <person name="Williams K.H."/>
            <person name="Hubbard S.S."/>
            <person name="Banfield J.F."/>
        </authorList>
    </citation>
    <scope>NUCLEOTIDE SEQUENCE [LARGE SCALE GENOMIC DNA]</scope>
</reference>
<dbReference type="EMBL" id="MFJC01000064">
    <property type="protein sequence ID" value="OGG08526.1"/>
    <property type="molecule type" value="Genomic_DNA"/>
</dbReference>
<protein>
    <recommendedName>
        <fullName evidence="2">DUF5660 domain-containing protein</fullName>
    </recommendedName>
</protein>
<evidence type="ECO:0000313" key="4">
    <source>
        <dbReference type="Proteomes" id="UP000176854"/>
    </source>
</evidence>